<reference evidence="3 4" key="1">
    <citation type="journal article" date="2017" name="Front. Microbiol.">
        <title>Labilibaculum manganireducens gen. nov., sp. nov. and Labilibaculum filiforme sp. nov., Novel Bacteroidetes Isolated from Subsurface Sediments of the Baltic Sea.</title>
        <authorList>
            <person name="Vandieken V."/>
            <person name="Marshall I.P."/>
            <person name="Niemann H."/>
            <person name="Engelen B."/>
            <person name="Cypionka H."/>
        </authorList>
    </citation>
    <scope>NUCLEOTIDE SEQUENCE [LARGE SCALE GENOMIC DNA]</scope>
    <source>
        <strain evidence="3 4">59.10-2M</strain>
    </source>
</reference>
<dbReference type="InterPro" id="IPR017946">
    <property type="entry name" value="PLC-like_Pdiesterase_TIM-brl"/>
</dbReference>
<accession>A0A2N3I9W3</accession>
<evidence type="ECO:0000313" key="4">
    <source>
        <dbReference type="Proteomes" id="UP000233618"/>
    </source>
</evidence>
<dbReference type="PANTHER" id="PTHR31571">
    <property type="entry name" value="ALTERED INHERITANCE OF MITOCHONDRIA PROTEIN 6"/>
    <property type="match status" value="1"/>
</dbReference>
<evidence type="ECO:0000256" key="2">
    <source>
        <dbReference type="SAM" id="SignalP"/>
    </source>
</evidence>
<dbReference type="GO" id="GO:0006629">
    <property type="term" value="P:lipid metabolic process"/>
    <property type="evidence" value="ECO:0007669"/>
    <property type="project" value="InterPro"/>
</dbReference>
<feature type="chain" id="PRO_5014749104" description="Altered inheritance of mitochondria protein 6" evidence="2">
    <location>
        <begin position="24"/>
        <end position="272"/>
    </location>
</feature>
<evidence type="ECO:0000256" key="1">
    <source>
        <dbReference type="ARBA" id="ARBA00014286"/>
    </source>
</evidence>
<dbReference type="PANTHER" id="PTHR31571:SF1">
    <property type="entry name" value="ALTERED INHERITANCE OF MITOCHONDRIA PROTEIN 6"/>
    <property type="match status" value="1"/>
</dbReference>
<keyword evidence="2" id="KW-0732">Signal</keyword>
<protein>
    <recommendedName>
        <fullName evidence="1">Altered inheritance of mitochondria protein 6</fullName>
    </recommendedName>
</protein>
<feature type="signal peptide" evidence="2">
    <location>
        <begin position="1"/>
        <end position="23"/>
    </location>
</feature>
<dbReference type="RefSeq" id="WP_101309366.1">
    <property type="nucleotide sequence ID" value="NZ_MVDE01000010.1"/>
</dbReference>
<dbReference type="EMBL" id="MVDE01000010">
    <property type="protein sequence ID" value="PKQ67089.1"/>
    <property type="molecule type" value="Genomic_DNA"/>
</dbReference>
<dbReference type="InterPro" id="IPR051236">
    <property type="entry name" value="HAT_RTT109-like"/>
</dbReference>
<dbReference type="GO" id="GO:0008081">
    <property type="term" value="F:phosphoric diester hydrolase activity"/>
    <property type="evidence" value="ECO:0007669"/>
    <property type="project" value="InterPro"/>
</dbReference>
<gene>
    <name evidence="3" type="ORF">BZG01_08275</name>
</gene>
<dbReference type="SUPFAM" id="SSF51695">
    <property type="entry name" value="PLC-like phosphodiesterases"/>
    <property type="match status" value="1"/>
</dbReference>
<dbReference type="AlphaFoldDB" id="A0A2N3I9W3"/>
<dbReference type="InterPro" id="IPR039559">
    <property type="entry name" value="AIM6_PI-PLC-like_dom"/>
</dbReference>
<proteinExistence type="predicted"/>
<dbReference type="CDD" id="cd08577">
    <property type="entry name" value="PI-PLCc_GDPD_SF_unchar3"/>
    <property type="match status" value="1"/>
</dbReference>
<dbReference type="Proteomes" id="UP000233618">
    <property type="component" value="Unassembled WGS sequence"/>
</dbReference>
<name>A0A2N3I9W3_9BACT</name>
<keyword evidence="4" id="KW-1185">Reference proteome</keyword>
<organism evidence="3 4">
    <name type="scientific">Labilibaculum manganireducens</name>
    <dbReference type="NCBI Taxonomy" id="1940525"/>
    <lineage>
        <taxon>Bacteria</taxon>
        <taxon>Pseudomonadati</taxon>
        <taxon>Bacteroidota</taxon>
        <taxon>Bacteroidia</taxon>
        <taxon>Marinilabiliales</taxon>
        <taxon>Marinifilaceae</taxon>
        <taxon>Labilibaculum</taxon>
    </lineage>
</organism>
<sequence>MMVFLRVVLVAVAAVICSVTVYAQQCNFKGGHSHNDYLQKRPLFEALENGMVSIEADVFLRSGKLLVGHNENNLRLEQTLEHLYLNPLLQLTRDSSKKFNPIILMIDIKDKGKETYTELKKMLIPYLEMLTCFSDNKIRQKLVTIIISGDRPVEILKKETLRYAFLDGRISDIDKFKDSNLFLLISDDWNTYFTWKGKEEISKKDYEKLCCLTEACHSQNKMIRFWGMPDELSESVNFWNVLRNAGVDLIGCDCPSCFSNYFNKLDEKQIKK</sequence>
<comment type="caution">
    <text evidence="3">The sequence shown here is derived from an EMBL/GenBank/DDBJ whole genome shotgun (WGS) entry which is preliminary data.</text>
</comment>
<evidence type="ECO:0000313" key="3">
    <source>
        <dbReference type="EMBL" id="PKQ67089.1"/>
    </source>
</evidence>